<gene>
    <name evidence="5" type="ORF">VZT92_023756</name>
</gene>
<reference evidence="5 6" key="1">
    <citation type="journal article" date="2024" name="Genome Biol. Evol.">
        <title>Chromosome-level genome assembly of the viviparous eelpout Zoarces viviparus.</title>
        <authorList>
            <person name="Fuhrmann N."/>
            <person name="Brasseur M.V."/>
            <person name="Bakowski C.E."/>
            <person name="Podsiadlowski L."/>
            <person name="Prost S."/>
            <person name="Krehenwinkel H."/>
            <person name="Mayer C."/>
        </authorList>
    </citation>
    <scope>NUCLEOTIDE SEQUENCE [LARGE SCALE GENOMIC DNA]</scope>
    <source>
        <strain evidence="5">NO-MEL_2022_Ind0_liver</strain>
    </source>
</reference>
<dbReference type="InterPro" id="IPR050111">
    <property type="entry name" value="C-type_lectin/snaclec_domain"/>
</dbReference>
<name>A0AAW1E7V3_ZOAVI</name>
<evidence type="ECO:0000313" key="6">
    <source>
        <dbReference type="Proteomes" id="UP001488805"/>
    </source>
</evidence>
<evidence type="ECO:0000256" key="1">
    <source>
        <dbReference type="ARBA" id="ARBA00022734"/>
    </source>
</evidence>
<dbReference type="SMART" id="SM00034">
    <property type="entry name" value="CLECT"/>
    <property type="match status" value="1"/>
</dbReference>
<dbReference type="Proteomes" id="UP001488805">
    <property type="component" value="Unassembled WGS sequence"/>
</dbReference>
<dbReference type="PROSITE" id="PS00615">
    <property type="entry name" value="C_TYPE_LECTIN_1"/>
    <property type="match status" value="1"/>
</dbReference>
<comment type="caution">
    <text evidence="5">The sequence shown here is derived from an EMBL/GenBank/DDBJ whole genome shotgun (WGS) entry which is preliminary data.</text>
</comment>
<dbReference type="Pfam" id="PF00059">
    <property type="entry name" value="Lectin_C"/>
    <property type="match status" value="1"/>
</dbReference>
<evidence type="ECO:0000259" key="4">
    <source>
        <dbReference type="PROSITE" id="PS50041"/>
    </source>
</evidence>
<feature type="coiled-coil region" evidence="3">
    <location>
        <begin position="40"/>
        <end position="105"/>
    </location>
</feature>
<dbReference type="SUPFAM" id="SSF56436">
    <property type="entry name" value="C-type lectin-like"/>
    <property type="match status" value="1"/>
</dbReference>
<dbReference type="Gene3D" id="3.10.100.10">
    <property type="entry name" value="Mannose-Binding Protein A, subunit A"/>
    <property type="match status" value="1"/>
</dbReference>
<protein>
    <recommendedName>
        <fullName evidence="4">C-type lectin domain-containing protein</fullName>
    </recommendedName>
</protein>
<dbReference type="GO" id="GO:0030246">
    <property type="term" value="F:carbohydrate binding"/>
    <property type="evidence" value="ECO:0007669"/>
    <property type="project" value="UniProtKB-KW"/>
</dbReference>
<dbReference type="PANTHER" id="PTHR22803">
    <property type="entry name" value="MANNOSE, PHOSPHOLIPASE, LECTIN RECEPTOR RELATED"/>
    <property type="match status" value="1"/>
</dbReference>
<evidence type="ECO:0000313" key="5">
    <source>
        <dbReference type="EMBL" id="KAK9518450.1"/>
    </source>
</evidence>
<sequence>MVFMEMEDDTFIDKNLTMEGLISQGQLIYHASRLADNTERDRLEGRLSNLTEEKGQLQQSYTALTTERDEFKNEKEELQNKYNSLAKVKDELEKEINKLREKTCQSGWSKFENSCYFVSTVKKNWASSRADCIAKGADLVIIDSRDEQVFVGLLPSGLNAWIGLTDSVTEGTWMWVDGTPVTTTYWQAGQPNGHYGDQDCGETIQRSSGVGEWNDEGCIQIQNFICEQ</sequence>
<dbReference type="CDD" id="cd03590">
    <property type="entry name" value="CLECT_DC-SIGN_like"/>
    <property type="match status" value="1"/>
</dbReference>
<proteinExistence type="predicted"/>
<dbReference type="InterPro" id="IPR018378">
    <property type="entry name" value="C-type_lectin_CS"/>
</dbReference>
<keyword evidence="6" id="KW-1185">Reference proteome</keyword>
<evidence type="ECO:0000256" key="3">
    <source>
        <dbReference type="SAM" id="Coils"/>
    </source>
</evidence>
<keyword evidence="3" id="KW-0175">Coiled coil</keyword>
<dbReference type="EMBL" id="JBCEZU010000538">
    <property type="protein sequence ID" value="KAK9518450.1"/>
    <property type="molecule type" value="Genomic_DNA"/>
</dbReference>
<dbReference type="InterPro" id="IPR016186">
    <property type="entry name" value="C-type_lectin-like/link_sf"/>
</dbReference>
<evidence type="ECO:0000256" key="2">
    <source>
        <dbReference type="ARBA" id="ARBA00023157"/>
    </source>
</evidence>
<keyword evidence="2" id="KW-1015">Disulfide bond</keyword>
<organism evidence="5 6">
    <name type="scientific">Zoarces viviparus</name>
    <name type="common">Viviparous eelpout</name>
    <name type="synonym">Blennius viviparus</name>
    <dbReference type="NCBI Taxonomy" id="48416"/>
    <lineage>
        <taxon>Eukaryota</taxon>
        <taxon>Metazoa</taxon>
        <taxon>Chordata</taxon>
        <taxon>Craniata</taxon>
        <taxon>Vertebrata</taxon>
        <taxon>Euteleostomi</taxon>
        <taxon>Actinopterygii</taxon>
        <taxon>Neopterygii</taxon>
        <taxon>Teleostei</taxon>
        <taxon>Neoteleostei</taxon>
        <taxon>Acanthomorphata</taxon>
        <taxon>Eupercaria</taxon>
        <taxon>Perciformes</taxon>
        <taxon>Cottioidei</taxon>
        <taxon>Zoarcales</taxon>
        <taxon>Zoarcidae</taxon>
        <taxon>Zoarcinae</taxon>
        <taxon>Zoarces</taxon>
    </lineage>
</organism>
<dbReference type="InterPro" id="IPR016187">
    <property type="entry name" value="CTDL_fold"/>
</dbReference>
<keyword evidence="1" id="KW-0430">Lectin</keyword>
<feature type="domain" description="C-type lectin" evidence="4">
    <location>
        <begin position="111"/>
        <end position="227"/>
    </location>
</feature>
<dbReference type="AlphaFoldDB" id="A0AAW1E7V3"/>
<dbReference type="Gene3D" id="1.20.5.1000">
    <property type="entry name" value="arf6 gtpase in complex with a specific effector, jip4"/>
    <property type="match status" value="1"/>
</dbReference>
<dbReference type="InterPro" id="IPR033989">
    <property type="entry name" value="CD209-like_CTLD"/>
</dbReference>
<dbReference type="PROSITE" id="PS50041">
    <property type="entry name" value="C_TYPE_LECTIN_2"/>
    <property type="match status" value="1"/>
</dbReference>
<dbReference type="InterPro" id="IPR001304">
    <property type="entry name" value="C-type_lectin-like"/>
</dbReference>
<accession>A0AAW1E7V3</accession>